<keyword evidence="1" id="KW-0472">Membrane</keyword>
<dbReference type="STRING" id="937218.SAMN06297251_101374"/>
<feature type="transmembrane region" description="Helical" evidence="1">
    <location>
        <begin position="21"/>
        <end position="45"/>
    </location>
</feature>
<organism evidence="2 3">
    <name type="scientific">Fulvimarina manganoxydans</name>
    <dbReference type="NCBI Taxonomy" id="937218"/>
    <lineage>
        <taxon>Bacteria</taxon>
        <taxon>Pseudomonadati</taxon>
        <taxon>Pseudomonadota</taxon>
        <taxon>Alphaproteobacteria</taxon>
        <taxon>Hyphomicrobiales</taxon>
        <taxon>Aurantimonadaceae</taxon>
        <taxon>Fulvimarina</taxon>
    </lineage>
</organism>
<feature type="transmembrane region" description="Helical" evidence="1">
    <location>
        <begin position="176"/>
        <end position="197"/>
    </location>
</feature>
<evidence type="ECO:0000313" key="3">
    <source>
        <dbReference type="Proteomes" id="UP000192656"/>
    </source>
</evidence>
<evidence type="ECO:0000313" key="2">
    <source>
        <dbReference type="EMBL" id="SMC36284.1"/>
    </source>
</evidence>
<dbReference type="Proteomes" id="UP000192656">
    <property type="component" value="Unassembled WGS sequence"/>
</dbReference>
<feature type="transmembrane region" description="Helical" evidence="1">
    <location>
        <begin position="92"/>
        <end position="116"/>
    </location>
</feature>
<feature type="transmembrane region" description="Helical" evidence="1">
    <location>
        <begin position="122"/>
        <end position="141"/>
    </location>
</feature>
<keyword evidence="3" id="KW-1185">Reference proteome</keyword>
<gene>
    <name evidence="2" type="ORF">SAMN06297251_101374</name>
</gene>
<name>A0A1W1YJG9_9HYPH</name>
<feature type="transmembrane region" description="Helical" evidence="1">
    <location>
        <begin position="153"/>
        <end position="170"/>
    </location>
</feature>
<dbReference type="OrthoDB" id="5624959at2"/>
<reference evidence="2 3" key="1">
    <citation type="submission" date="2017-04" db="EMBL/GenBank/DDBJ databases">
        <authorList>
            <person name="Afonso C.L."/>
            <person name="Miller P.J."/>
            <person name="Scott M.A."/>
            <person name="Spackman E."/>
            <person name="Goraichik I."/>
            <person name="Dimitrov K.M."/>
            <person name="Suarez D.L."/>
            <person name="Swayne D.E."/>
        </authorList>
    </citation>
    <scope>NUCLEOTIDE SEQUENCE [LARGE SCALE GENOMIC DNA]</scope>
    <source>
        <strain evidence="2 3">CGMCC 1.10972</strain>
    </source>
</reference>
<proteinExistence type="predicted"/>
<accession>A0A1W1YJG9</accession>
<keyword evidence="1" id="KW-1133">Transmembrane helix</keyword>
<protein>
    <submittedName>
        <fullName evidence="2">Uncharacterized protein</fullName>
    </submittedName>
</protein>
<dbReference type="AlphaFoldDB" id="A0A1W1YJG9"/>
<sequence length="203" mass="21049">MDHRKALADIDDIRNQLAASTTFRGFGPAALTATGGLALLMTLLQATMLAPMAADPIAFFSSWIAVAVVATALIGAEMLVRSRRHHSGLADAMILQAVQQFLPSGAAGAAIAAILLRFAPDAVWMLPGLWQILVGIGIFSAAHSLPKAANLGAAWYFIAGCVVLMLASQSHALSPWAMGIPFAVGQLLMAAVIFLAGGDNDAD</sequence>
<keyword evidence="1" id="KW-0812">Transmembrane</keyword>
<dbReference type="EMBL" id="FWXR01000001">
    <property type="protein sequence ID" value="SMC36284.1"/>
    <property type="molecule type" value="Genomic_DNA"/>
</dbReference>
<feature type="transmembrane region" description="Helical" evidence="1">
    <location>
        <begin position="57"/>
        <end position="80"/>
    </location>
</feature>
<dbReference type="RefSeq" id="WP_084408249.1">
    <property type="nucleotide sequence ID" value="NZ_FWXR01000001.1"/>
</dbReference>
<evidence type="ECO:0000256" key="1">
    <source>
        <dbReference type="SAM" id="Phobius"/>
    </source>
</evidence>